<dbReference type="EMBL" id="JAVIJP010000054">
    <property type="protein sequence ID" value="KAL3623272.1"/>
    <property type="molecule type" value="Genomic_DNA"/>
</dbReference>
<evidence type="ECO:0000313" key="5">
    <source>
        <dbReference type="EMBL" id="KAL3623272.1"/>
    </source>
</evidence>
<dbReference type="SUPFAM" id="SSF57756">
    <property type="entry name" value="Retrovirus zinc finger-like domains"/>
    <property type="match status" value="1"/>
</dbReference>
<dbReference type="Proteomes" id="UP001632038">
    <property type="component" value="Unassembled WGS sequence"/>
</dbReference>
<evidence type="ECO:0000259" key="4">
    <source>
        <dbReference type="PROSITE" id="PS50158"/>
    </source>
</evidence>
<feature type="region of interest" description="Disordered" evidence="3">
    <location>
        <begin position="509"/>
        <end position="561"/>
    </location>
</feature>
<sequence length="1115" mass="127747">MASADNTVDNNNMAIQLYEPPQVGETAAAPTLQTPSTLPPQIPPTHPRPFPTTKTTTPILRMTGWKWRWPDIRNEEGRRSSLLLDVKRGLIEQIWTTLEVKMLDRFRASCFGAYLHHETNLVPSAVMHLMISQQVIKEGAEEDELWFLVGDKSVRLSKYEYALVTGLRFGPTNFDPNADCECSEEGVFRKFVDPDNKYGKKGAPYTNVLKLFKKPPRALRRSPEDLLKIAKVLFVHGYFYAIDTRTNIAKWLWVLVEDEKEWEKFPWGAYSFQIFIMRMKNLKEGERSYHFYGFSHAFLHFVFEAVPGLAAKVTSKPKHGLVQPRLIKRLFHKCSSVDELVKFFDSNPIECYEKLEPTESELSQYTWWGHVADDVRSSVKYIRRESHFTGKAKELKRTREQSPVPEREQGDGSVPTVETGPRNNSVPALELRPTKRTRTTESPNVDSEELLTSILEGVRRDNELLVQRVMREVREIQEMASRKADDMKSEIEEFKKTVEELRRRDSYVPFEDYAQYENTPSPSPKKETPSPPLPPPEIQKTRSPPPSVRTPSPPEFLKTTPADEVFVPFEDDFLDEIAAFTDNMEYSRVRGVREPSATPILRVPVQTGKPFSPIRVTTAAMMKQQEKAKDSVFRVRPAVRPPKDSDEAFVLSDRHREQISSYIAYLSSDSEEARDIGNIFPKTAAFFKEIEDYTKTMEIQVVDAYLRILNFSPEFLGCHPEGKGKFTILGHFFCKKYPREIIPDGLKGKAEKLNFRDEQVNILLNIVLGKTTVVTEKWGPLVPFTEVQKIYTVWLASGHFYPLIIDLVRLVTQSGAATTIAPLGGFRHGISRSAARRLDRWWSNDVRYLFPLLFIRTLRLMFNGHNYTEWCEQIQFHLGVLELDLALHVDKPAAITDTSSEGEISVHTSWERSNRLSLMLMRMTIASNIKSTLPPTENAKDFIKLVGERSQTADKSLAETLMATLTTIKFDGSRSIYEHVMEMTNIAARLKSLELKVDDSFLVQFVLNSLPPEYGPFQMNYNTMKDKWNVNELHSMLVQEETRLKNQGTHSVHLITNQGAGKKVGRKNKKGKQGPLKVNESSVQIHKKDLSHLKCRFCGKPGHFQKDCSKRKGFK</sequence>
<dbReference type="Pfam" id="PF09331">
    <property type="entry name" value="DUF1985"/>
    <property type="match status" value="1"/>
</dbReference>
<dbReference type="PANTHER" id="PTHR48449:SF1">
    <property type="entry name" value="DUF1985 DOMAIN-CONTAINING PROTEIN"/>
    <property type="match status" value="1"/>
</dbReference>
<dbReference type="PANTHER" id="PTHR48449">
    <property type="entry name" value="DUF1985 DOMAIN-CONTAINING PROTEIN"/>
    <property type="match status" value="1"/>
</dbReference>
<evidence type="ECO:0000256" key="3">
    <source>
        <dbReference type="SAM" id="MobiDB-lite"/>
    </source>
</evidence>
<feature type="compositionally biased region" description="Basic and acidic residues" evidence="3">
    <location>
        <begin position="392"/>
        <end position="410"/>
    </location>
</feature>
<reference evidence="6" key="1">
    <citation type="journal article" date="2024" name="IScience">
        <title>Strigolactones Initiate the Formation of Haustorium-like Structures in Castilleja.</title>
        <authorList>
            <person name="Buerger M."/>
            <person name="Peterson D."/>
            <person name="Chory J."/>
        </authorList>
    </citation>
    <scope>NUCLEOTIDE SEQUENCE [LARGE SCALE GENOMIC DNA]</scope>
</reference>
<dbReference type="SMART" id="SM00343">
    <property type="entry name" value="ZnF_C2HC"/>
    <property type="match status" value="1"/>
</dbReference>
<accession>A0ABD3C159</accession>
<keyword evidence="6" id="KW-1185">Reference proteome</keyword>
<organism evidence="5 6">
    <name type="scientific">Castilleja foliolosa</name>
    <dbReference type="NCBI Taxonomy" id="1961234"/>
    <lineage>
        <taxon>Eukaryota</taxon>
        <taxon>Viridiplantae</taxon>
        <taxon>Streptophyta</taxon>
        <taxon>Embryophyta</taxon>
        <taxon>Tracheophyta</taxon>
        <taxon>Spermatophyta</taxon>
        <taxon>Magnoliopsida</taxon>
        <taxon>eudicotyledons</taxon>
        <taxon>Gunneridae</taxon>
        <taxon>Pentapetalae</taxon>
        <taxon>asterids</taxon>
        <taxon>lamiids</taxon>
        <taxon>Lamiales</taxon>
        <taxon>Orobanchaceae</taxon>
        <taxon>Pedicularideae</taxon>
        <taxon>Castillejinae</taxon>
        <taxon>Castilleja</taxon>
    </lineage>
</organism>
<feature type="region of interest" description="Disordered" evidence="3">
    <location>
        <begin position="392"/>
        <end position="446"/>
    </location>
</feature>
<evidence type="ECO:0000313" key="6">
    <source>
        <dbReference type="Proteomes" id="UP001632038"/>
    </source>
</evidence>
<dbReference type="InterPro" id="IPR015410">
    <property type="entry name" value="DUF1985"/>
</dbReference>
<keyword evidence="2" id="KW-0175">Coiled coil</keyword>
<feature type="compositionally biased region" description="Basic residues" evidence="3">
    <location>
        <begin position="1063"/>
        <end position="1072"/>
    </location>
</feature>
<feature type="compositionally biased region" description="Pro residues" evidence="3">
    <location>
        <begin position="37"/>
        <end position="50"/>
    </location>
</feature>
<dbReference type="PROSITE" id="PS50158">
    <property type="entry name" value="ZF_CCHC"/>
    <property type="match status" value="1"/>
</dbReference>
<dbReference type="Pfam" id="PF14223">
    <property type="entry name" value="Retrotran_gag_2"/>
    <property type="match status" value="1"/>
</dbReference>
<evidence type="ECO:0000256" key="2">
    <source>
        <dbReference type="SAM" id="Coils"/>
    </source>
</evidence>
<keyword evidence="1" id="KW-0479">Metal-binding</keyword>
<keyword evidence="1" id="KW-0863">Zinc-finger</keyword>
<dbReference type="InterPro" id="IPR001878">
    <property type="entry name" value="Znf_CCHC"/>
</dbReference>
<protein>
    <recommendedName>
        <fullName evidence="4">CCHC-type domain-containing protein</fullName>
    </recommendedName>
</protein>
<keyword evidence="1" id="KW-0862">Zinc</keyword>
<feature type="domain" description="CCHC-type" evidence="4">
    <location>
        <begin position="1094"/>
        <end position="1110"/>
    </location>
</feature>
<dbReference type="GO" id="GO:0008270">
    <property type="term" value="F:zinc ion binding"/>
    <property type="evidence" value="ECO:0007669"/>
    <property type="project" value="UniProtKB-KW"/>
</dbReference>
<comment type="caution">
    <text evidence="5">The sequence shown here is derived from an EMBL/GenBank/DDBJ whole genome shotgun (WGS) entry which is preliminary data.</text>
</comment>
<dbReference type="AlphaFoldDB" id="A0ABD3C159"/>
<gene>
    <name evidence="5" type="ORF">CASFOL_032088</name>
</gene>
<feature type="region of interest" description="Disordered" evidence="3">
    <location>
        <begin position="1059"/>
        <end position="1081"/>
    </location>
</feature>
<feature type="coiled-coil region" evidence="2">
    <location>
        <begin position="477"/>
        <end position="504"/>
    </location>
</feature>
<proteinExistence type="predicted"/>
<dbReference type="InterPro" id="IPR036875">
    <property type="entry name" value="Znf_CCHC_sf"/>
</dbReference>
<evidence type="ECO:0000256" key="1">
    <source>
        <dbReference type="PROSITE-ProRule" id="PRU00047"/>
    </source>
</evidence>
<name>A0ABD3C159_9LAMI</name>
<feature type="region of interest" description="Disordered" evidence="3">
    <location>
        <begin position="31"/>
        <end position="55"/>
    </location>
</feature>
<dbReference type="Pfam" id="PF00098">
    <property type="entry name" value="zf-CCHC"/>
    <property type="match status" value="1"/>
</dbReference>
<feature type="compositionally biased region" description="Pro residues" evidence="3">
    <location>
        <begin position="529"/>
        <end position="554"/>
    </location>
</feature>